<accession>A0A650CI16</accession>
<evidence type="ECO:0000313" key="3">
    <source>
        <dbReference type="EMBL" id="QGR17429.1"/>
    </source>
</evidence>
<feature type="domain" description="TRASH" evidence="1">
    <location>
        <begin position="3"/>
        <end position="40"/>
    </location>
</feature>
<dbReference type="Gene3D" id="1.10.620.20">
    <property type="entry name" value="Ribonucleotide Reductase, subunit A"/>
    <property type="match status" value="1"/>
</dbReference>
<organism evidence="3 4">
    <name type="scientific">Sulfurisphaera ohwakuensis</name>
    <dbReference type="NCBI Taxonomy" id="69656"/>
    <lineage>
        <taxon>Archaea</taxon>
        <taxon>Thermoproteota</taxon>
        <taxon>Thermoprotei</taxon>
        <taxon>Sulfolobales</taxon>
        <taxon>Sulfolobaceae</taxon>
        <taxon>Sulfurisphaera</taxon>
    </lineage>
</organism>
<name>A0A650CI16_SULOH</name>
<dbReference type="SMART" id="SM00746">
    <property type="entry name" value="TRASH"/>
    <property type="match status" value="1"/>
</dbReference>
<dbReference type="Proteomes" id="UP000427373">
    <property type="component" value="Chromosome"/>
</dbReference>
<keyword evidence="4" id="KW-1185">Reference proteome</keyword>
<protein>
    <submittedName>
        <fullName evidence="3">YHS domain-containing protein</fullName>
    </submittedName>
</protein>
<dbReference type="KEGG" id="soh:D1869_09635"/>
<sequence>MIDPVCGMEVNESSQYKTMYKGKIYYFCSSACKRAFEKDPEKYLREGPKGMPDEEGHH</sequence>
<reference evidence="2 5" key="2">
    <citation type="submission" date="2020-08" db="EMBL/GenBank/DDBJ databases">
        <title>Genomic Encyclopedia of Type Strains, Phase IV (KMG-IV): sequencing the most valuable type-strain genomes for metagenomic binning, comparative biology and taxonomic classification.</title>
        <authorList>
            <person name="Goeker M."/>
        </authorList>
    </citation>
    <scope>NUCLEOTIDE SEQUENCE [LARGE SCALE GENOMIC DNA]</scope>
    <source>
        <strain evidence="2 5">DSM 12421</strain>
    </source>
</reference>
<dbReference type="GO" id="GO:0016491">
    <property type="term" value="F:oxidoreductase activity"/>
    <property type="evidence" value="ECO:0007669"/>
    <property type="project" value="InterPro"/>
</dbReference>
<proteinExistence type="predicted"/>
<evidence type="ECO:0000313" key="2">
    <source>
        <dbReference type="EMBL" id="MBB5253549.1"/>
    </source>
</evidence>
<evidence type="ECO:0000313" key="4">
    <source>
        <dbReference type="Proteomes" id="UP000427373"/>
    </source>
</evidence>
<evidence type="ECO:0000313" key="5">
    <source>
        <dbReference type="Proteomes" id="UP000582213"/>
    </source>
</evidence>
<reference evidence="3 4" key="1">
    <citation type="submission" date="2019-10" db="EMBL/GenBank/DDBJ databases">
        <title>Genome Sequences from Six Type Strain Members of the Archaeal Family Sulfolobaceae: Acidianus ambivalens, Acidianus infernus, Metallosphaera prunae, Stygiolobus azoricus, Sulfolobus metallicus, and Sulfurisphaera ohwakuensis.</title>
        <authorList>
            <person name="Counts J.A."/>
            <person name="Kelly R.M."/>
        </authorList>
    </citation>
    <scope>NUCLEOTIDE SEQUENCE [LARGE SCALE GENOMIC DNA]</scope>
    <source>
        <strain evidence="3 4">TA-1</strain>
    </source>
</reference>
<dbReference type="InterPro" id="IPR009078">
    <property type="entry name" value="Ferritin-like_SF"/>
</dbReference>
<dbReference type="InterPro" id="IPR012348">
    <property type="entry name" value="RNR-like"/>
</dbReference>
<dbReference type="AlphaFoldDB" id="A0A650CI16"/>
<evidence type="ECO:0000259" key="1">
    <source>
        <dbReference type="SMART" id="SM00746"/>
    </source>
</evidence>
<gene>
    <name evidence="3" type="ORF">D1869_09635</name>
    <name evidence="2" type="ORF">HNQ62_001318</name>
</gene>
<dbReference type="Pfam" id="PF04945">
    <property type="entry name" value="YHS"/>
    <property type="match status" value="1"/>
</dbReference>
<dbReference type="InterPro" id="IPR007029">
    <property type="entry name" value="YHS_dom"/>
</dbReference>
<dbReference type="InterPro" id="IPR011017">
    <property type="entry name" value="TRASH_dom"/>
</dbReference>
<dbReference type="SUPFAM" id="SSF47240">
    <property type="entry name" value="Ferritin-like"/>
    <property type="match status" value="1"/>
</dbReference>
<dbReference type="EMBL" id="JACHFY010000005">
    <property type="protein sequence ID" value="MBB5253549.1"/>
    <property type="molecule type" value="Genomic_DNA"/>
</dbReference>
<dbReference type="Proteomes" id="UP000582213">
    <property type="component" value="Unassembled WGS sequence"/>
</dbReference>
<dbReference type="EMBL" id="CP045484">
    <property type="protein sequence ID" value="QGR17429.1"/>
    <property type="molecule type" value="Genomic_DNA"/>
</dbReference>